<dbReference type="GO" id="GO:0004965">
    <property type="term" value="F:G protein-coupled GABA receptor activity"/>
    <property type="evidence" value="ECO:0007669"/>
    <property type="project" value="InterPro"/>
</dbReference>
<name>A0A2T7P3G3_POMCA</name>
<keyword evidence="11" id="KW-1015">Disulfide bond</keyword>
<dbReference type="Gene3D" id="3.40.50.2300">
    <property type="match status" value="2"/>
</dbReference>
<dbReference type="GO" id="GO:0038039">
    <property type="term" value="C:G protein-coupled receptor heterodimeric complex"/>
    <property type="evidence" value="ECO:0007669"/>
    <property type="project" value="TreeGrafter"/>
</dbReference>
<keyword evidence="4 19" id="KW-0812">Transmembrane</keyword>
<dbReference type="GO" id="GO:0045211">
    <property type="term" value="C:postsynaptic membrane"/>
    <property type="evidence" value="ECO:0007669"/>
    <property type="project" value="UniProtKB-SubCell"/>
</dbReference>
<dbReference type="GO" id="GO:0007214">
    <property type="term" value="P:gamma-aminobutyric acid signaling pathway"/>
    <property type="evidence" value="ECO:0007669"/>
    <property type="project" value="TreeGrafter"/>
</dbReference>
<keyword evidence="9" id="KW-0175">Coiled coil</keyword>
<comment type="similarity">
    <text evidence="1">Belongs to the G-protein coupled receptor 3 family. GABA-B receptor subfamily.</text>
</comment>
<evidence type="ECO:0000313" key="22">
    <source>
        <dbReference type="EMBL" id="PVD27948.1"/>
    </source>
</evidence>
<dbReference type="EMBL" id="PZQS01000006">
    <property type="protein sequence ID" value="PVD27948.1"/>
    <property type="molecule type" value="Genomic_DNA"/>
</dbReference>
<dbReference type="InterPro" id="IPR000337">
    <property type="entry name" value="GPCR_3"/>
</dbReference>
<keyword evidence="12" id="KW-0675">Receptor</keyword>
<dbReference type="AlphaFoldDB" id="A0A2T7P3G3"/>
<dbReference type="Proteomes" id="UP000245119">
    <property type="component" value="Linkage Group LG6"/>
</dbReference>
<keyword evidence="5 20" id="KW-0732">Signal</keyword>
<evidence type="ECO:0000256" key="15">
    <source>
        <dbReference type="ARBA" id="ARBA00023257"/>
    </source>
</evidence>
<dbReference type="PRINTS" id="PR01177">
    <property type="entry name" value="GABAB1RECPTR"/>
</dbReference>
<protein>
    <recommendedName>
        <fullName evidence="17">Gamma-aminobutyric acid type B receptor subunit 2</fullName>
    </recommendedName>
    <alternativeName>
        <fullName evidence="18">G-protein coupled receptor 51</fullName>
    </alternativeName>
</protein>
<feature type="transmembrane region" description="Helical" evidence="19">
    <location>
        <begin position="519"/>
        <end position="538"/>
    </location>
</feature>
<feature type="transmembrane region" description="Helical" evidence="19">
    <location>
        <begin position="682"/>
        <end position="704"/>
    </location>
</feature>
<keyword evidence="23" id="KW-1185">Reference proteome</keyword>
<evidence type="ECO:0000256" key="7">
    <source>
        <dbReference type="ARBA" id="ARBA00023018"/>
    </source>
</evidence>
<dbReference type="Pfam" id="PF01094">
    <property type="entry name" value="ANF_receptor"/>
    <property type="match status" value="1"/>
</dbReference>
<keyword evidence="10 19" id="KW-0472">Membrane</keyword>
<evidence type="ECO:0000256" key="5">
    <source>
        <dbReference type="ARBA" id="ARBA00022729"/>
    </source>
</evidence>
<dbReference type="FunFam" id="3.40.50.2300:FF:000063">
    <property type="entry name" value="Gamma-aminobutyric acid type B receptor subunit"/>
    <property type="match status" value="1"/>
</dbReference>
<reference evidence="22 23" key="1">
    <citation type="submission" date="2018-04" db="EMBL/GenBank/DDBJ databases">
        <title>The genome of golden apple snail Pomacea canaliculata provides insight into stress tolerance and invasive adaptation.</title>
        <authorList>
            <person name="Liu C."/>
            <person name="Liu B."/>
            <person name="Ren Y."/>
            <person name="Zhang Y."/>
            <person name="Wang H."/>
            <person name="Li S."/>
            <person name="Jiang F."/>
            <person name="Yin L."/>
            <person name="Zhang G."/>
            <person name="Qian W."/>
            <person name="Fan W."/>
        </authorList>
    </citation>
    <scope>NUCLEOTIDE SEQUENCE [LARGE SCALE GENOMIC DNA]</scope>
    <source>
        <strain evidence="22">SZHN2017</strain>
        <tissue evidence="22">Muscle</tissue>
    </source>
</reference>
<feature type="transmembrane region" description="Helical" evidence="19">
    <location>
        <begin position="659"/>
        <end position="676"/>
    </location>
</feature>
<dbReference type="InterPro" id="IPR001828">
    <property type="entry name" value="ANF_lig-bd_rcpt"/>
</dbReference>
<evidence type="ECO:0000256" key="2">
    <source>
        <dbReference type="ARBA" id="ARBA00022475"/>
    </source>
</evidence>
<dbReference type="CDD" id="cd06366">
    <property type="entry name" value="PBP1_GABAb_receptor"/>
    <property type="match status" value="1"/>
</dbReference>
<dbReference type="PROSITE" id="PS50259">
    <property type="entry name" value="G_PROTEIN_RECEP_F3_4"/>
    <property type="match status" value="1"/>
</dbReference>
<evidence type="ECO:0000256" key="11">
    <source>
        <dbReference type="ARBA" id="ARBA00023157"/>
    </source>
</evidence>
<keyword evidence="6 19" id="KW-1133">Transmembrane helix</keyword>
<evidence type="ECO:0000256" key="19">
    <source>
        <dbReference type="SAM" id="Phobius"/>
    </source>
</evidence>
<dbReference type="CDD" id="cd15047">
    <property type="entry name" value="7tmC_GABA-B-like"/>
    <property type="match status" value="1"/>
</dbReference>
<proteinExistence type="inferred from homology"/>
<evidence type="ECO:0000256" key="6">
    <source>
        <dbReference type="ARBA" id="ARBA00022989"/>
    </source>
</evidence>
<dbReference type="SUPFAM" id="SSF53822">
    <property type="entry name" value="Periplasmic binding protein-like I"/>
    <property type="match status" value="1"/>
</dbReference>
<organism evidence="22 23">
    <name type="scientific">Pomacea canaliculata</name>
    <name type="common">Golden apple snail</name>
    <dbReference type="NCBI Taxonomy" id="400727"/>
    <lineage>
        <taxon>Eukaryota</taxon>
        <taxon>Metazoa</taxon>
        <taxon>Spiralia</taxon>
        <taxon>Lophotrochozoa</taxon>
        <taxon>Mollusca</taxon>
        <taxon>Gastropoda</taxon>
        <taxon>Caenogastropoda</taxon>
        <taxon>Architaenioglossa</taxon>
        <taxon>Ampullarioidea</taxon>
        <taxon>Ampullariidae</taxon>
        <taxon>Pomacea</taxon>
    </lineage>
</organism>
<evidence type="ECO:0000256" key="1">
    <source>
        <dbReference type="ARBA" id="ARBA00008991"/>
    </source>
</evidence>
<dbReference type="InterPro" id="IPR002455">
    <property type="entry name" value="GPCR3_GABA-B"/>
</dbReference>
<evidence type="ECO:0000256" key="12">
    <source>
        <dbReference type="ARBA" id="ARBA00023170"/>
    </source>
</evidence>
<gene>
    <name evidence="22" type="ORF">C0Q70_10524</name>
</gene>
<evidence type="ECO:0000313" key="23">
    <source>
        <dbReference type="Proteomes" id="UP000245119"/>
    </source>
</evidence>
<evidence type="ECO:0000256" key="9">
    <source>
        <dbReference type="ARBA" id="ARBA00023054"/>
    </source>
</evidence>
<feature type="transmembrane region" description="Helical" evidence="19">
    <location>
        <begin position="559"/>
        <end position="581"/>
    </location>
</feature>
<evidence type="ECO:0000256" key="3">
    <source>
        <dbReference type="ARBA" id="ARBA00022553"/>
    </source>
</evidence>
<keyword evidence="14" id="KW-0807">Transducer</keyword>
<dbReference type="STRING" id="400727.A0A2T7P3G3"/>
<evidence type="ECO:0000256" key="20">
    <source>
        <dbReference type="SAM" id="SignalP"/>
    </source>
</evidence>
<evidence type="ECO:0000259" key="21">
    <source>
        <dbReference type="PROSITE" id="PS50259"/>
    </source>
</evidence>
<evidence type="ECO:0000256" key="16">
    <source>
        <dbReference type="ARBA" id="ARBA00034104"/>
    </source>
</evidence>
<evidence type="ECO:0000256" key="13">
    <source>
        <dbReference type="ARBA" id="ARBA00023180"/>
    </source>
</evidence>
<evidence type="ECO:0000256" key="8">
    <source>
        <dbReference type="ARBA" id="ARBA00023040"/>
    </source>
</evidence>
<keyword evidence="3" id="KW-0597">Phosphoprotein</keyword>
<dbReference type="InterPro" id="IPR028082">
    <property type="entry name" value="Peripla_BP_I"/>
</dbReference>
<evidence type="ECO:0000256" key="4">
    <source>
        <dbReference type="ARBA" id="ARBA00022692"/>
    </source>
</evidence>
<feature type="transmembrane region" description="Helical" evidence="19">
    <location>
        <begin position="618"/>
        <end position="639"/>
    </location>
</feature>
<dbReference type="OrthoDB" id="10056676at2759"/>
<keyword evidence="13" id="KW-0325">Glycoprotein</keyword>
<evidence type="ECO:0000256" key="14">
    <source>
        <dbReference type="ARBA" id="ARBA00023224"/>
    </source>
</evidence>
<feature type="domain" description="G-protein coupled receptors family 3 profile" evidence="21">
    <location>
        <begin position="515"/>
        <end position="726"/>
    </location>
</feature>
<keyword evidence="15" id="KW-0628">Postsynaptic cell membrane</keyword>
<evidence type="ECO:0000256" key="18">
    <source>
        <dbReference type="ARBA" id="ARBA00083903"/>
    </source>
</evidence>
<evidence type="ECO:0000256" key="10">
    <source>
        <dbReference type="ARBA" id="ARBA00023136"/>
    </source>
</evidence>
<keyword evidence="8" id="KW-0297">G-protein coupled receptor</keyword>
<dbReference type="FunFam" id="3.40.50.2300:FF:000072">
    <property type="entry name" value="Gamma-aminobutyric acid type B receptor subunit 2"/>
    <property type="match status" value="1"/>
</dbReference>
<feature type="signal peptide" evidence="20">
    <location>
        <begin position="1"/>
        <end position="24"/>
    </location>
</feature>
<accession>A0A2T7P3G3</accession>
<dbReference type="InterPro" id="IPR017978">
    <property type="entry name" value="GPCR_3_C"/>
</dbReference>
<feature type="chain" id="PRO_5015704921" description="Gamma-aminobutyric acid type B receptor subunit 2" evidence="20">
    <location>
        <begin position="25"/>
        <end position="809"/>
    </location>
</feature>
<sequence length="809" mass="90284">MRSDEVGCLLPAVCLLVLVAAVSSDKDNTNGGPKLRAPEDRCQGSVLSEAPCKRPLNIVGLFGRTGWNPAGAAFQYATEMAISDINNRDDVLRGYELIMEAGDTKCETAPAVNLLFRMLYNSSNTKVMVIGALTSHVSEVTAIVSQAWNLVQISYSAISPTLSDKDSYPWFFRTSVSESKMAPVLVHLLQHFNWSVISVAQQSFNMYTKTVEDITSELQRNNISVNATETFDSDVEMIIKKLQERDARIIYFAAYESMARKAACKAYKKGFYGSKIVWIFPGYYDHRWYERERDTNCSVKNILKVIDGYLTISVVHLSDNNDTINGWPPQEFHHRLLHHINASSWKNGGQPEEDLRGSKRAPLAYDAMWAAALALNGTLSDLIANGSKGLETFTYQRSDIGRLIYQNMRKVSFRGLSGNISFDDSGDRTSKFTVIQFQKDSNGNKMVEIGMYKDGVMKWNDSQVKWGASYLCVSRDRVIKMSSPNINNVILAGCVIVYADVFVEDVTASGCVSFCYVKWYLMIIGFSMAFGALLAKTWRVYKIMTGSIKVRARNLRDKNLFAVVGVFVLVNLVLMTLWSSIDPFTVVKTDDGVVTVKEAEDVREVREMLECTSGYKHYFYVIVMGAQIVFVLFGVFLAWQTRQVNIRELNDSRWISLCIYNLVLLGSLAAILKFLTRQSVHVTFVVESTIVCFGTTVTQCLVFVPKLLALRKKQEDENEQVEREGAKGTGFSPSSMCSYQRQQQQLPSIPSIHLSPPPSSYTDSVTPVEPCVPPVLLSAKPALPSAKPVLPSAKPVLVLPNLPCSKTKV</sequence>
<dbReference type="PANTHER" id="PTHR10519">
    <property type="entry name" value="GABA-B RECEPTOR"/>
    <property type="match status" value="1"/>
</dbReference>
<keyword evidence="7" id="KW-0770">Synapse</keyword>
<dbReference type="PRINTS" id="PR01176">
    <property type="entry name" value="GABABRECEPTR"/>
</dbReference>
<keyword evidence="2" id="KW-1003">Cell membrane</keyword>
<dbReference type="PRINTS" id="PR00248">
    <property type="entry name" value="GPCRMGR"/>
</dbReference>
<dbReference type="PANTHER" id="PTHR10519:SF20">
    <property type="entry name" value="G-PROTEIN COUPLED RECEPTOR 156-RELATED"/>
    <property type="match status" value="1"/>
</dbReference>
<evidence type="ECO:0000256" key="17">
    <source>
        <dbReference type="ARBA" id="ARBA00073785"/>
    </source>
</evidence>
<comment type="subcellular location">
    <subcellularLocation>
        <location evidence="16">Postsynaptic cell membrane</location>
        <topology evidence="16">Multi-pass membrane protein</topology>
    </subcellularLocation>
</comment>
<comment type="caution">
    <text evidence="22">The sequence shown here is derived from an EMBL/GenBank/DDBJ whole genome shotgun (WGS) entry which is preliminary data.</text>
</comment>
<dbReference type="Pfam" id="PF00003">
    <property type="entry name" value="7tm_3"/>
    <property type="match status" value="1"/>
</dbReference>